<evidence type="ECO:0008006" key="5">
    <source>
        <dbReference type="Google" id="ProtNLM"/>
    </source>
</evidence>
<evidence type="ECO:0000259" key="2">
    <source>
        <dbReference type="Pfam" id="PF03478"/>
    </source>
</evidence>
<dbReference type="Pfam" id="PF00646">
    <property type="entry name" value="F-box"/>
    <property type="match status" value="1"/>
</dbReference>
<dbReference type="InterPro" id="IPR005174">
    <property type="entry name" value="KIB1-4_b-propeller"/>
</dbReference>
<sequence length="375" mass="42824">MAAIDHHRPWSAIQRELLELILDRLCFGDHVRFGAVCRSWGSLAAGSPHSRALRSPWFVFLRSPSTGTFEFFSPVEGRARRIRLPSSDECRFSGSSMGWLVLTHRVHGNRLLNPFTNRSVRLPPSPSHYPDGIDLGPTLHMFDHAVLSSTPTQTPENCIVVAMYNILLPVFCRPGDKEWTFFESYRSDWQHFIFFGGLLYCVTNTDQMMAYEFTPQPVCRHKFTLAGLVEKRDGSDAKRCHLVESAGLLLLVVQYLVDCPPAENNILGALFCLKPKTIHFSVYRVETSCSSQRLVKVRSLGDDAMFVGSGFARAVGAEHFPVPKFKKNRIYFTDCEDDEYVWYEFCLEDEKIQPVVLDICLSSLFPRRWRMIDVV</sequence>
<dbReference type="InterPro" id="IPR036047">
    <property type="entry name" value="F-box-like_dom_sf"/>
</dbReference>
<dbReference type="InterPro" id="IPR050942">
    <property type="entry name" value="F-box_BR-signaling"/>
</dbReference>
<feature type="domain" description="F-box" evidence="1">
    <location>
        <begin position="14"/>
        <end position="44"/>
    </location>
</feature>
<reference evidence="3" key="2">
    <citation type="submission" date="2023-04" db="EMBL/GenBank/DDBJ databases">
        <authorList>
            <person name="Bruccoleri R.E."/>
            <person name="Oakeley E.J."/>
            <person name="Faust A.-M."/>
            <person name="Dessus-Babus S."/>
            <person name="Altorfer M."/>
            <person name="Burckhardt D."/>
            <person name="Oertli M."/>
            <person name="Naumann U."/>
            <person name="Petersen F."/>
            <person name="Wong J."/>
        </authorList>
    </citation>
    <scope>NUCLEOTIDE SEQUENCE</scope>
    <source>
        <strain evidence="3">GSM-AAB239-AS_SAM_17_03QT</strain>
        <tissue evidence="3">Leaf</tissue>
    </source>
</reference>
<dbReference type="SUPFAM" id="SSF81383">
    <property type="entry name" value="F-box domain"/>
    <property type="match status" value="1"/>
</dbReference>
<feature type="domain" description="KIB1-4 beta-propeller" evidence="2">
    <location>
        <begin position="71"/>
        <end position="341"/>
    </location>
</feature>
<dbReference type="PANTHER" id="PTHR44259:SF114">
    <property type="entry name" value="OS06G0707300 PROTEIN"/>
    <property type="match status" value="1"/>
</dbReference>
<reference evidence="3" key="1">
    <citation type="journal article" date="2023" name="GigaByte">
        <title>Genome assembly of the bearded iris, Iris pallida Lam.</title>
        <authorList>
            <person name="Bruccoleri R.E."/>
            <person name="Oakeley E.J."/>
            <person name="Faust A.M.E."/>
            <person name="Altorfer M."/>
            <person name="Dessus-Babus S."/>
            <person name="Burckhardt D."/>
            <person name="Oertli M."/>
            <person name="Naumann U."/>
            <person name="Petersen F."/>
            <person name="Wong J."/>
        </authorList>
    </citation>
    <scope>NUCLEOTIDE SEQUENCE</scope>
    <source>
        <strain evidence="3">GSM-AAB239-AS_SAM_17_03QT</strain>
    </source>
</reference>
<dbReference type="AlphaFoldDB" id="A0AAX6EVN0"/>
<keyword evidence="4" id="KW-1185">Reference proteome</keyword>
<dbReference type="Proteomes" id="UP001140949">
    <property type="component" value="Unassembled WGS sequence"/>
</dbReference>
<evidence type="ECO:0000313" key="4">
    <source>
        <dbReference type="Proteomes" id="UP001140949"/>
    </source>
</evidence>
<evidence type="ECO:0000259" key="1">
    <source>
        <dbReference type="Pfam" id="PF00646"/>
    </source>
</evidence>
<evidence type="ECO:0000313" key="3">
    <source>
        <dbReference type="EMBL" id="KAJ6808212.1"/>
    </source>
</evidence>
<protein>
    <recommendedName>
        <fullName evidence="5">DUF295 domain-containing protein</fullName>
    </recommendedName>
</protein>
<dbReference type="InterPro" id="IPR001810">
    <property type="entry name" value="F-box_dom"/>
</dbReference>
<dbReference type="Gene3D" id="1.20.1280.50">
    <property type="match status" value="1"/>
</dbReference>
<accession>A0AAX6EVN0</accession>
<gene>
    <name evidence="3" type="ORF">M6B38_167635</name>
</gene>
<organism evidence="3 4">
    <name type="scientific">Iris pallida</name>
    <name type="common">Sweet iris</name>
    <dbReference type="NCBI Taxonomy" id="29817"/>
    <lineage>
        <taxon>Eukaryota</taxon>
        <taxon>Viridiplantae</taxon>
        <taxon>Streptophyta</taxon>
        <taxon>Embryophyta</taxon>
        <taxon>Tracheophyta</taxon>
        <taxon>Spermatophyta</taxon>
        <taxon>Magnoliopsida</taxon>
        <taxon>Liliopsida</taxon>
        <taxon>Asparagales</taxon>
        <taxon>Iridaceae</taxon>
        <taxon>Iridoideae</taxon>
        <taxon>Irideae</taxon>
        <taxon>Iris</taxon>
    </lineage>
</organism>
<comment type="caution">
    <text evidence="3">The sequence shown here is derived from an EMBL/GenBank/DDBJ whole genome shotgun (WGS) entry which is preliminary data.</text>
</comment>
<proteinExistence type="predicted"/>
<dbReference type="Pfam" id="PF03478">
    <property type="entry name" value="Beta-prop_KIB1-4"/>
    <property type="match status" value="1"/>
</dbReference>
<name>A0AAX6EVN0_IRIPA</name>
<dbReference type="PANTHER" id="PTHR44259">
    <property type="entry name" value="OS07G0183000 PROTEIN-RELATED"/>
    <property type="match status" value="1"/>
</dbReference>
<dbReference type="EMBL" id="JANAVB010033420">
    <property type="protein sequence ID" value="KAJ6808212.1"/>
    <property type="molecule type" value="Genomic_DNA"/>
</dbReference>